<dbReference type="Pfam" id="PF07732">
    <property type="entry name" value="Cu-oxidase_3"/>
    <property type="match status" value="1"/>
</dbReference>
<accession>A0A8I6TBF1</accession>
<dbReference type="InterPro" id="IPR002355">
    <property type="entry name" value="Cu_oxidase_Cu_BS"/>
</dbReference>
<keyword evidence="3" id="KW-0560">Oxidoreductase</keyword>
<dbReference type="GO" id="GO:0006826">
    <property type="term" value="P:iron ion transport"/>
    <property type="evidence" value="ECO:0007669"/>
    <property type="project" value="TreeGrafter"/>
</dbReference>
<dbReference type="InterPro" id="IPR011706">
    <property type="entry name" value="Cu-oxidase_C"/>
</dbReference>
<feature type="domain" description="Plastocyanin-like" evidence="5">
    <location>
        <begin position="222"/>
        <end position="371"/>
    </location>
</feature>
<dbReference type="OMA" id="QWPIAPH"/>
<dbReference type="InterPro" id="IPR045087">
    <property type="entry name" value="Cu-oxidase_fam"/>
</dbReference>
<dbReference type="PANTHER" id="PTHR11709:SF232">
    <property type="entry name" value="STRAW, ISOFORM G"/>
    <property type="match status" value="1"/>
</dbReference>
<evidence type="ECO:0000259" key="5">
    <source>
        <dbReference type="Pfam" id="PF00394"/>
    </source>
</evidence>
<dbReference type="PANTHER" id="PTHR11709">
    <property type="entry name" value="MULTI-COPPER OXIDASE"/>
    <property type="match status" value="1"/>
</dbReference>
<dbReference type="Pfam" id="PF07731">
    <property type="entry name" value="Cu-oxidase_2"/>
    <property type="match status" value="1"/>
</dbReference>
<dbReference type="InterPro" id="IPR033138">
    <property type="entry name" value="Cu_oxidase_CS"/>
</dbReference>
<dbReference type="PROSITE" id="PS00079">
    <property type="entry name" value="MULTICOPPER_OXIDASE1"/>
    <property type="match status" value="2"/>
</dbReference>
<evidence type="ECO:0000313" key="8">
    <source>
        <dbReference type="EnsemblMetazoa" id="XP_014240579.1"/>
    </source>
</evidence>
<feature type="domain" description="Plastocyanin-like" evidence="6">
    <location>
        <begin position="471"/>
        <end position="621"/>
    </location>
</feature>
<dbReference type="KEGG" id="clec:106661581"/>
<name>A0A8I6TBF1_CIMLE</name>
<dbReference type="GeneID" id="106661581"/>
<dbReference type="RefSeq" id="XP_014240579.1">
    <property type="nucleotide sequence ID" value="XM_014385093.2"/>
</dbReference>
<sequence length="643" mass="72544">MGAGRNLIVFNALLLLISVVSSLSTSELKQYKQPDDVLDGFYDRLENTDENLCTRECDGKPKICYYELTVELYTSMGSACENCPSNFTACANPQCVTADGSQRGILTYNRRLPGPSIQVCEGDMVVVDVHNNLLAAGTSIHWHGIRQLGTPFSDGVPKITQCPIPARNDYRYYFNTTQAGTYFYHSHSGLQKVNGLFGSLIVRDQKKHEAFGYLYDYDLPSHVILVNDWIHKDAKQHLPGLNDTELSPNSYLINGRGIFVPPDVKQSRYVKTPVSEFRVSKGKRYRFRLIGSTCLSCTVQVKFFGHRLTTIYADGGGPVIPTTVDTVELNSGDRFDVILNADQEVDSYWILARGYGACENAQQFAILRYNGHRGKPSARFPGFSSVPKGIVLNPSNSFCNTSKEVCLHHLQSPNPVSYQSPKLKERVFIRFGFYFYELDDLFQKNKYQHYFVPSPTIHVKALMNNVSNVLPPSPLLYQYNDVPEDAFCKPECFEPSIQKSCTCSLVIKIKLHSEVTMIILDTGPYSETGLQHPFHLHGYNFYILDEGILNGTTEEKMRVLNHRLDHDEIKNDYAIQKDTVGIPSSGYAIVRFFADNPGFWFMHCHYLFHLDMGMSATLQVGELEDIPSVPSNIPKCSNFKPHI</sequence>
<dbReference type="GO" id="GO:0016491">
    <property type="term" value="F:oxidoreductase activity"/>
    <property type="evidence" value="ECO:0007669"/>
    <property type="project" value="UniProtKB-KW"/>
</dbReference>
<organism evidence="8 9">
    <name type="scientific">Cimex lectularius</name>
    <name type="common">Bed bug</name>
    <name type="synonym">Acanthia lectularia</name>
    <dbReference type="NCBI Taxonomy" id="79782"/>
    <lineage>
        <taxon>Eukaryota</taxon>
        <taxon>Metazoa</taxon>
        <taxon>Ecdysozoa</taxon>
        <taxon>Arthropoda</taxon>
        <taxon>Hexapoda</taxon>
        <taxon>Insecta</taxon>
        <taxon>Pterygota</taxon>
        <taxon>Neoptera</taxon>
        <taxon>Paraneoptera</taxon>
        <taxon>Hemiptera</taxon>
        <taxon>Heteroptera</taxon>
        <taxon>Panheteroptera</taxon>
        <taxon>Cimicomorpha</taxon>
        <taxon>Cimicidae</taxon>
        <taxon>Cimex</taxon>
    </lineage>
</organism>
<dbReference type="AlphaFoldDB" id="A0A8I6TBF1"/>
<dbReference type="FunFam" id="2.60.40.420:FF:000031">
    <property type="entry name" value="Laccase-2 isoform A"/>
    <property type="match status" value="1"/>
</dbReference>
<evidence type="ECO:0000259" key="7">
    <source>
        <dbReference type="Pfam" id="PF07732"/>
    </source>
</evidence>
<dbReference type="InterPro" id="IPR008972">
    <property type="entry name" value="Cupredoxin"/>
</dbReference>
<evidence type="ECO:0008006" key="10">
    <source>
        <dbReference type="Google" id="ProtNLM"/>
    </source>
</evidence>
<evidence type="ECO:0000256" key="2">
    <source>
        <dbReference type="ARBA" id="ARBA00022723"/>
    </source>
</evidence>
<evidence type="ECO:0000259" key="6">
    <source>
        <dbReference type="Pfam" id="PF07731"/>
    </source>
</evidence>
<dbReference type="Gene3D" id="2.60.40.420">
    <property type="entry name" value="Cupredoxins - blue copper proteins"/>
    <property type="match status" value="3"/>
</dbReference>
<dbReference type="Proteomes" id="UP000494040">
    <property type="component" value="Unassembled WGS sequence"/>
</dbReference>
<dbReference type="EnsemblMetazoa" id="XM_014385093.2">
    <property type="protein sequence ID" value="XP_014240579.1"/>
    <property type="gene ID" value="LOC106661581"/>
</dbReference>
<evidence type="ECO:0000256" key="1">
    <source>
        <dbReference type="ARBA" id="ARBA00010609"/>
    </source>
</evidence>
<dbReference type="InterPro" id="IPR001117">
    <property type="entry name" value="Cu-oxidase_2nd"/>
</dbReference>
<dbReference type="CDD" id="cd13858">
    <property type="entry name" value="CuRO_1_tcLCC2_insect_like"/>
    <property type="match status" value="1"/>
</dbReference>
<feature type="chain" id="PRO_5035321373" description="Multicopper oxidase" evidence="4">
    <location>
        <begin position="23"/>
        <end position="643"/>
    </location>
</feature>
<dbReference type="GO" id="GO:0005886">
    <property type="term" value="C:plasma membrane"/>
    <property type="evidence" value="ECO:0007669"/>
    <property type="project" value="TreeGrafter"/>
</dbReference>
<dbReference type="CDD" id="cd13884">
    <property type="entry name" value="CuRO_2_tcLCC_insect_like"/>
    <property type="match status" value="1"/>
</dbReference>
<evidence type="ECO:0000256" key="4">
    <source>
        <dbReference type="SAM" id="SignalP"/>
    </source>
</evidence>
<comment type="similarity">
    <text evidence="1">Belongs to the multicopper oxidase family.</text>
</comment>
<reference evidence="8" key="1">
    <citation type="submission" date="2022-01" db="UniProtKB">
        <authorList>
            <consortium name="EnsemblMetazoa"/>
        </authorList>
    </citation>
    <scope>IDENTIFICATION</scope>
</reference>
<dbReference type="CDD" id="cd13905">
    <property type="entry name" value="CuRO_3_tcLLC2_insect_like"/>
    <property type="match status" value="1"/>
</dbReference>
<evidence type="ECO:0000313" key="9">
    <source>
        <dbReference type="Proteomes" id="UP000494040"/>
    </source>
</evidence>
<dbReference type="InterPro" id="IPR011707">
    <property type="entry name" value="Cu-oxidase-like_N"/>
</dbReference>
<dbReference type="FunFam" id="2.60.40.420:FF:000045">
    <property type="entry name" value="Laccase 2"/>
    <property type="match status" value="1"/>
</dbReference>
<feature type="domain" description="Plastocyanin-like" evidence="7">
    <location>
        <begin position="96"/>
        <end position="206"/>
    </location>
</feature>
<dbReference type="PROSITE" id="PS00080">
    <property type="entry name" value="MULTICOPPER_OXIDASE2"/>
    <property type="match status" value="1"/>
</dbReference>
<evidence type="ECO:0000256" key="3">
    <source>
        <dbReference type="ARBA" id="ARBA00023002"/>
    </source>
</evidence>
<dbReference type="OrthoDB" id="2121828at2759"/>
<dbReference type="SUPFAM" id="SSF49503">
    <property type="entry name" value="Cupredoxins"/>
    <property type="match status" value="3"/>
</dbReference>
<feature type="signal peptide" evidence="4">
    <location>
        <begin position="1"/>
        <end position="22"/>
    </location>
</feature>
<dbReference type="Pfam" id="PF00394">
    <property type="entry name" value="Cu-oxidase"/>
    <property type="match status" value="1"/>
</dbReference>
<proteinExistence type="inferred from homology"/>
<keyword evidence="2" id="KW-0479">Metal-binding</keyword>
<keyword evidence="4" id="KW-0732">Signal</keyword>
<dbReference type="GO" id="GO:0005507">
    <property type="term" value="F:copper ion binding"/>
    <property type="evidence" value="ECO:0007669"/>
    <property type="project" value="InterPro"/>
</dbReference>
<keyword evidence="9" id="KW-1185">Reference proteome</keyword>
<protein>
    <recommendedName>
        <fullName evidence="10">Multicopper oxidase</fullName>
    </recommendedName>
</protein>